<proteinExistence type="predicted"/>
<sequence length="504" mass="52942">MTQHMQYTNRVLVPGEVFLLITLGGPAQRLGLVNRHEFDWTMQVCLVRRVPEHKYAPSAPGRAIPLNDTVKPLSYIGPLEVQPDGTVVGLPEPFEPSSYFYTYVCRRSPIVLRGDNQNGKAGKVRLPDGWKATVRAVAEVVGGELRLPQGILGRGRRVRMTSRTNFERLLREKEQELERRRILAARGGSLSQVSVEQLRNPNKHPDHRQYGNHQDQQQDADLDLDSASGQQGGAFNHVMNNQQPTTAPAACPRPKTAQGLTTVSTTQDVVAVLSGRLSSSFGFGGDGAAAAAEGADHGGRIICSSLDSQEGDCGDCGGYSCGSYGSPRGRGSGGSEGEAVGAARREDEQEGSSPGRGTAAETLRWFGSEDSRVVGGKEGFRTAGEHSGERGRPVQAYPAPTPTPTEPSCADVAPAAAAAAAASDVGGGSSTTPGVSTAAAGAGLESCTAGRAISYRRLSATVQDAFALLDAVDGAGCPLGPHGLDSVLCAVEGGGGLRVKCWWW</sequence>
<comment type="caution">
    <text evidence="2">The sequence shown here is derived from an EMBL/GenBank/DDBJ whole genome shotgun (WGS) entry which is preliminary data.</text>
</comment>
<evidence type="ECO:0000313" key="3">
    <source>
        <dbReference type="Proteomes" id="UP000722791"/>
    </source>
</evidence>
<feature type="region of interest" description="Disordered" evidence="1">
    <location>
        <begin position="325"/>
        <end position="362"/>
    </location>
</feature>
<protein>
    <submittedName>
        <fullName evidence="2">Uncharacterized protein</fullName>
    </submittedName>
</protein>
<evidence type="ECO:0000256" key="1">
    <source>
        <dbReference type="SAM" id="MobiDB-lite"/>
    </source>
</evidence>
<organism evidence="2 3">
    <name type="scientific">Volvox reticuliferus</name>
    <dbReference type="NCBI Taxonomy" id="1737510"/>
    <lineage>
        <taxon>Eukaryota</taxon>
        <taxon>Viridiplantae</taxon>
        <taxon>Chlorophyta</taxon>
        <taxon>core chlorophytes</taxon>
        <taxon>Chlorophyceae</taxon>
        <taxon>CS clade</taxon>
        <taxon>Chlamydomonadales</taxon>
        <taxon>Volvocaceae</taxon>
        <taxon>Volvox</taxon>
    </lineage>
</organism>
<evidence type="ECO:0000313" key="2">
    <source>
        <dbReference type="EMBL" id="GIM17025.1"/>
    </source>
</evidence>
<feature type="region of interest" description="Disordered" evidence="1">
    <location>
        <begin position="200"/>
        <end position="259"/>
    </location>
</feature>
<reference evidence="2" key="1">
    <citation type="journal article" date="2021" name="Proc. Natl. Acad. Sci. U.S.A.">
        <title>Three genomes in the algal genus Volvox reveal the fate of a haploid sex-determining region after a transition to homothallism.</title>
        <authorList>
            <person name="Yamamoto K."/>
            <person name="Hamaji T."/>
            <person name="Kawai-Toyooka H."/>
            <person name="Matsuzaki R."/>
            <person name="Takahashi F."/>
            <person name="Nishimura Y."/>
            <person name="Kawachi M."/>
            <person name="Noguchi H."/>
            <person name="Minakuchi Y."/>
            <person name="Umen J.G."/>
            <person name="Toyoda A."/>
            <person name="Nozaki H."/>
        </authorList>
    </citation>
    <scope>NUCLEOTIDE SEQUENCE</scope>
    <source>
        <strain evidence="2">NIES-3785</strain>
    </source>
</reference>
<dbReference type="AlphaFoldDB" id="A0A8J4M054"/>
<accession>A0A8J4M054</accession>
<feature type="compositionally biased region" description="Basic and acidic residues" evidence="1">
    <location>
        <begin position="378"/>
        <end position="392"/>
    </location>
</feature>
<dbReference type="EMBL" id="BNCQ01000089">
    <property type="protein sequence ID" value="GIM17025.1"/>
    <property type="molecule type" value="Genomic_DNA"/>
</dbReference>
<dbReference type="Proteomes" id="UP000722791">
    <property type="component" value="Unassembled WGS sequence"/>
</dbReference>
<feature type="region of interest" description="Disordered" evidence="1">
    <location>
        <begin position="374"/>
        <end position="408"/>
    </location>
</feature>
<name>A0A8J4M054_9CHLO</name>
<gene>
    <name evidence="2" type="ORF">Vretimale_19565</name>
</gene>